<feature type="non-terminal residue" evidence="2">
    <location>
        <position position="1"/>
    </location>
</feature>
<feature type="region of interest" description="Disordered" evidence="1">
    <location>
        <begin position="297"/>
        <end position="319"/>
    </location>
</feature>
<feature type="compositionally biased region" description="Basic residues" evidence="1">
    <location>
        <begin position="303"/>
        <end position="319"/>
    </location>
</feature>
<protein>
    <submittedName>
        <fullName evidence="2">Uncharacterized protein</fullName>
    </submittedName>
</protein>
<name>A0AAV2HX91_LYMST</name>
<proteinExistence type="predicted"/>
<reference evidence="2 3" key="1">
    <citation type="submission" date="2024-04" db="EMBL/GenBank/DDBJ databases">
        <authorList>
            <consortium name="Genoscope - CEA"/>
            <person name="William W."/>
        </authorList>
    </citation>
    <scope>NUCLEOTIDE SEQUENCE [LARGE SCALE GENOMIC DNA]</scope>
</reference>
<keyword evidence="3" id="KW-1185">Reference proteome</keyword>
<evidence type="ECO:0000256" key="1">
    <source>
        <dbReference type="SAM" id="MobiDB-lite"/>
    </source>
</evidence>
<gene>
    <name evidence="2" type="ORF">GSLYS_00011967001</name>
</gene>
<evidence type="ECO:0000313" key="2">
    <source>
        <dbReference type="EMBL" id="CAL1538146.1"/>
    </source>
</evidence>
<evidence type="ECO:0000313" key="3">
    <source>
        <dbReference type="Proteomes" id="UP001497497"/>
    </source>
</evidence>
<feature type="compositionally biased region" description="Pro residues" evidence="1">
    <location>
        <begin position="1"/>
        <end position="15"/>
    </location>
</feature>
<dbReference type="EMBL" id="CAXITT010000287">
    <property type="protein sequence ID" value="CAL1538146.1"/>
    <property type="molecule type" value="Genomic_DNA"/>
</dbReference>
<feature type="region of interest" description="Disordered" evidence="1">
    <location>
        <begin position="1"/>
        <end position="38"/>
    </location>
</feature>
<organism evidence="2 3">
    <name type="scientific">Lymnaea stagnalis</name>
    <name type="common">Great pond snail</name>
    <name type="synonym">Helix stagnalis</name>
    <dbReference type="NCBI Taxonomy" id="6523"/>
    <lineage>
        <taxon>Eukaryota</taxon>
        <taxon>Metazoa</taxon>
        <taxon>Spiralia</taxon>
        <taxon>Lophotrochozoa</taxon>
        <taxon>Mollusca</taxon>
        <taxon>Gastropoda</taxon>
        <taxon>Heterobranchia</taxon>
        <taxon>Euthyneura</taxon>
        <taxon>Panpulmonata</taxon>
        <taxon>Hygrophila</taxon>
        <taxon>Lymnaeoidea</taxon>
        <taxon>Lymnaeidae</taxon>
        <taxon>Lymnaea</taxon>
    </lineage>
</organism>
<dbReference type="AlphaFoldDB" id="A0AAV2HX91"/>
<feature type="region of interest" description="Disordered" evidence="1">
    <location>
        <begin position="234"/>
        <end position="262"/>
    </location>
</feature>
<comment type="caution">
    <text evidence="2">The sequence shown here is derived from an EMBL/GenBank/DDBJ whole genome shotgun (WGS) entry which is preliminary data.</text>
</comment>
<dbReference type="Proteomes" id="UP001497497">
    <property type="component" value="Unassembled WGS sequence"/>
</dbReference>
<accession>A0AAV2HX91</accession>
<sequence>NFRPTVAPPTQPAPPDLAKKSPKPRAFQNSSTTPDRDLNAMELSHISLMGTPMLNRPSSEIYDGELTITALSVAPKVVTSSVKHLSDGLGTQDSMMYKAPPVFAIQKPVARTASSHSRNHHRSRSDLAESINITKKWIRYQEQVRQDNFLVPLARPESSMTLPTLNLEAGTKRLPYQQPIALVSGPTIELPALGDQDTDADIGSGEFIRTGKKGERKSGTFSNFFNRISKKVLKQRNSGDHQPVGKNGSGEGLNPSENLQGKCDVKAPTKFYKGIPVTTPSLRRKVHDKENVCQETAFDRGQKKNAARLSNRFKGKSVK</sequence>